<evidence type="ECO:0000313" key="3">
    <source>
        <dbReference type="Proteomes" id="UP000683139"/>
    </source>
</evidence>
<gene>
    <name evidence="2" type="ORF">J40TS1_00330</name>
</gene>
<protein>
    <submittedName>
        <fullName evidence="2">Uncharacterized protein</fullName>
    </submittedName>
</protein>
<sequence>MAKVIAPNSQYTGLSASVMFVNGVGETNDAHLLQWFEEKGYTIERSDPTDEEILATLKAVADADSKPEPTTEPDKPAKKGK</sequence>
<name>A0A920CUW1_9BACL</name>
<dbReference type="Proteomes" id="UP000683139">
    <property type="component" value="Unassembled WGS sequence"/>
</dbReference>
<proteinExistence type="predicted"/>
<evidence type="ECO:0000313" key="2">
    <source>
        <dbReference type="EMBL" id="GIP14391.1"/>
    </source>
</evidence>
<reference evidence="2" key="1">
    <citation type="submission" date="2021-03" db="EMBL/GenBank/DDBJ databases">
        <title>Antimicrobial resistance genes in bacteria isolated from Japanese honey, and their potential for conferring macrolide and lincosamide resistance in the American foulbrood pathogen Paenibacillus larvae.</title>
        <authorList>
            <person name="Okamoto M."/>
            <person name="Kumagai M."/>
            <person name="Kanamori H."/>
            <person name="Takamatsu D."/>
        </authorList>
    </citation>
    <scope>NUCLEOTIDE SEQUENCE</scope>
    <source>
        <strain evidence="2">J40TS1</strain>
    </source>
</reference>
<dbReference type="RefSeq" id="WP_213512532.1">
    <property type="nucleotide sequence ID" value="NZ_BOSE01000001.1"/>
</dbReference>
<keyword evidence="3" id="KW-1185">Reference proteome</keyword>
<comment type="caution">
    <text evidence="2">The sequence shown here is derived from an EMBL/GenBank/DDBJ whole genome shotgun (WGS) entry which is preliminary data.</text>
</comment>
<dbReference type="AlphaFoldDB" id="A0A920CUW1"/>
<dbReference type="EMBL" id="BOSE01000001">
    <property type="protein sequence ID" value="GIP14391.1"/>
    <property type="molecule type" value="Genomic_DNA"/>
</dbReference>
<evidence type="ECO:0000256" key="1">
    <source>
        <dbReference type="SAM" id="MobiDB-lite"/>
    </source>
</evidence>
<organism evidence="2 3">
    <name type="scientific">Paenibacillus montaniterrae</name>
    <dbReference type="NCBI Taxonomy" id="429341"/>
    <lineage>
        <taxon>Bacteria</taxon>
        <taxon>Bacillati</taxon>
        <taxon>Bacillota</taxon>
        <taxon>Bacilli</taxon>
        <taxon>Bacillales</taxon>
        <taxon>Paenibacillaceae</taxon>
        <taxon>Paenibacillus</taxon>
    </lineage>
</organism>
<accession>A0A920CUW1</accession>
<feature type="region of interest" description="Disordered" evidence="1">
    <location>
        <begin position="61"/>
        <end position="81"/>
    </location>
</feature>